<dbReference type="EMBL" id="ML977145">
    <property type="protein sequence ID" value="KAF1989423.1"/>
    <property type="molecule type" value="Genomic_DNA"/>
</dbReference>
<dbReference type="Pfam" id="PF01095">
    <property type="entry name" value="Pectinesterase"/>
    <property type="match status" value="1"/>
</dbReference>
<proteinExistence type="inferred from homology"/>
<feature type="active site" evidence="10">
    <location>
        <position position="180"/>
    </location>
</feature>
<dbReference type="InterPro" id="IPR033131">
    <property type="entry name" value="Pectinesterase_Asp_AS"/>
</dbReference>
<keyword evidence="6 11" id="KW-0732">Signal</keyword>
<gene>
    <name evidence="13" type="ORF">K402DRAFT_372178</name>
</gene>
<dbReference type="GO" id="GO:0042545">
    <property type="term" value="P:cell wall modification"/>
    <property type="evidence" value="ECO:0007669"/>
    <property type="project" value="UniProtKB-UniRule"/>
</dbReference>
<accession>A0A6G1H864</accession>
<reference evidence="13" key="1">
    <citation type="journal article" date="2020" name="Stud. Mycol.">
        <title>101 Dothideomycetes genomes: a test case for predicting lifestyles and emergence of pathogens.</title>
        <authorList>
            <person name="Haridas S."/>
            <person name="Albert R."/>
            <person name="Binder M."/>
            <person name="Bloem J."/>
            <person name="Labutti K."/>
            <person name="Salamov A."/>
            <person name="Andreopoulos B."/>
            <person name="Baker S."/>
            <person name="Barry K."/>
            <person name="Bills G."/>
            <person name="Bluhm B."/>
            <person name="Cannon C."/>
            <person name="Castanera R."/>
            <person name="Culley D."/>
            <person name="Daum C."/>
            <person name="Ezra D."/>
            <person name="Gonzalez J."/>
            <person name="Henrissat B."/>
            <person name="Kuo A."/>
            <person name="Liang C."/>
            <person name="Lipzen A."/>
            <person name="Lutzoni F."/>
            <person name="Magnuson J."/>
            <person name="Mondo S."/>
            <person name="Nolan M."/>
            <person name="Ohm R."/>
            <person name="Pangilinan J."/>
            <person name="Park H.-J."/>
            <person name="Ramirez L."/>
            <person name="Alfaro M."/>
            <person name="Sun H."/>
            <person name="Tritt A."/>
            <person name="Yoshinaga Y."/>
            <person name="Zwiers L.-H."/>
            <person name="Turgeon B."/>
            <person name="Goodwin S."/>
            <person name="Spatafora J."/>
            <person name="Crous P."/>
            <person name="Grigoriev I."/>
        </authorList>
    </citation>
    <scope>NUCLEOTIDE SEQUENCE</scope>
    <source>
        <strain evidence="13">CBS 113979</strain>
    </source>
</reference>
<keyword evidence="14" id="KW-1185">Reference proteome</keyword>
<evidence type="ECO:0000256" key="6">
    <source>
        <dbReference type="ARBA" id="ARBA00022729"/>
    </source>
</evidence>
<keyword evidence="7 11" id="KW-0378">Hydrolase</keyword>
<keyword evidence="5 11" id="KW-0964">Secreted</keyword>
<dbReference type="Proteomes" id="UP000800041">
    <property type="component" value="Unassembled WGS sequence"/>
</dbReference>
<comment type="pathway">
    <text evidence="2 11">Glycan metabolism; pectin degradation; 2-dehydro-3-deoxy-D-gluconate from pectin: step 1/5.</text>
</comment>
<dbReference type="FunFam" id="2.160.20.10:FF:000014">
    <property type="entry name" value="Pectinesterase"/>
    <property type="match status" value="1"/>
</dbReference>
<dbReference type="InterPro" id="IPR012334">
    <property type="entry name" value="Pectin_lyas_fold"/>
</dbReference>
<evidence type="ECO:0000256" key="9">
    <source>
        <dbReference type="ARBA" id="ARBA00047928"/>
    </source>
</evidence>
<dbReference type="PANTHER" id="PTHR31321">
    <property type="entry name" value="ACYL-COA THIOESTER HYDROLASE YBHC-RELATED"/>
    <property type="match status" value="1"/>
</dbReference>
<evidence type="ECO:0000256" key="3">
    <source>
        <dbReference type="ARBA" id="ARBA00008891"/>
    </source>
</evidence>
<evidence type="ECO:0000313" key="13">
    <source>
        <dbReference type="EMBL" id="KAF1989423.1"/>
    </source>
</evidence>
<sequence length="329" mass="35240">MRLLAPLLALLPAVIAQGLSAAPTGALTVGGPSGKYKTIASAIKALSKTSTAAQTIFINPGTYNEQLNIPKLASPLKIYGSSTAPTDFSKNTVTIRAGHSQEEDISNDETATLGVHTNDFALYNVNLVNTFGKGSQALALSAMGERQGYYQCSFKGYQDTVMPQTGSQVFVGGYIEGATDFIFGQQARSWFEGVKIGVLEGKGWVTAAGRPTRSSPQNYVFNNSSIAAAPGQSVAAGSYYLGRPWRNYARVTFQYCQMSAVVNKAGWSKWNNDEPRTDGVEFREFMNTGEGAAREGRVGFSKQAEGKVEVETVLGAGWEEWIDGTFMGA</sequence>
<comment type="similarity">
    <text evidence="3">Belongs to the pectinesterase family.</text>
</comment>
<organism evidence="13 14">
    <name type="scientific">Aulographum hederae CBS 113979</name>
    <dbReference type="NCBI Taxonomy" id="1176131"/>
    <lineage>
        <taxon>Eukaryota</taxon>
        <taxon>Fungi</taxon>
        <taxon>Dikarya</taxon>
        <taxon>Ascomycota</taxon>
        <taxon>Pezizomycotina</taxon>
        <taxon>Dothideomycetes</taxon>
        <taxon>Pleosporomycetidae</taxon>
        <taxon>Aulographales</taxon>
        <taxon>Aulographaceae</taxon>
    </lineage>
</organism>
<protein>
    <recommendedName>
        <fullName evidence="4 11">Pectinesterase</fullName>
        <ecNumber evidence="4 11">3.1.1.11</ecNumber>
    </recommendedName>
</protein>
<evidence type="ECO:0000256" key="5">
    <source>
        <dbReference type="ARBA" id="ARBA00022525"/>
    </source>
</evidence>
<keyword evidence="8 11" id="KW-0063">Aspartyl esterase</keyword>
<evidence type="ECO:0000256" key="2">
    <source>
        <dbReference type="ARBA" id="ARBA00005184"/>
    </source>
</evidence>
<feature type="signal peptide" evidence="11">
    <location>
        <begin position="1"/>
        <end position="21"/>
    </location>
</feature>
<comment type="catalytic activity">
    <reaction evidence="9 11">
        <text>[(1-&gt;4)-alpha-D-galacturonosyl methyl ester](n) + n H2O = [(1-&gt;4)-alpha-D-galacturonosyl](n) + n methanol + n H(+)</text>
        <dbReference type="Rhea" id="RHEA:22380"/>
        <dbReference type="Rhea" id="RHEA-COMP:14570"/>
        <dbReference type="Rhea" id="RHEA-COMP:14573"/>
        <dbReference type="ChEBI" id="CHEBI:15377"/>
        <dbReference type="ChEBI" id="CHEBI:15378"/>
        <dbReference type="ChEBI" id="CHEBI:17790"/>
        <dbReference type="ChEBI" id="CHEBI:140522"/>
        <dbReference type="ChEBI" id="CHEBI:140523"/>
        <dbReference type="EC" id="3.1.1.11"/>
    </reaction>
</comment>
<evidence type="ECO:0000256" key="8">
    <source>
        <dbReference type="ARBA" id="ARBA00023085"/>
    </source>
</evidence>
<dbReference type="PANTHER" id="PTHR31321:SF127">
    <property type="entry name" value="PECTINESTERASE"/>
    <property type="match status" value="1"/>
</dbReference>
<feature type="chain" id="PRO_5026372725" description="Pectinesterase" evidence="11">
    <location>
        <begin position="22"/>
        <end position="329"/>
    </location>
</feature>
<dbReference type="InterPro" id="IPR000070">
    <property type="entry name" value="Pectinesterase_cat"/>
</dbReference>
<keyword evidence="11" id="KW-0961">Cell wall biogenesis/degradation</keyword>
<dbReference type="InterPro" id="IPR011050">
    <property type="entry name" value="Pectin_lyase_fold/virulence"/>
</dbReference>
<dbReference type="Gene3D" id="2.160.20.10">
    <property type="entry name" value="Single-stranded right-handed beta-helix, Pectin lyase-like"/>
    <property type="match status" value="1"/>
</dbReference>
<evidence type="ECO:0000313" key="14">
    <source>
        <dbReference type="Proteomes" id="UP000800041"/>
    </source>
</evidence>
<name>A0A6G1H864_9PEZI</name>
<dbReference type="GO" id="GO:0045490">
    <property type="term" value="P:pectin catabolic process"/>
    <property type="evidence" value="ECO:0007669"/>
    <property type="project" value="UniProtKB-UniRule"/>
</dbReference>
<evidence type="ECO:0000256" key="10">
    <source>
        <dbReference type="PROSITE-ProRule" id="PRU10040"/>
    </source>
</evidence>
<dbReference type="SUPFAM" id="SSF51126">
    <property type="entry name" value="Pectin lyase-like"/>
    <property type="match status" value="1"/>
</dbReference>
<dbReference type="AlphaFoldDB" id="A0A6G1H864"/>
<evidence type="ECO:0000256" key="11">
    <source>
        <dbReference type="RuleBase" id="RU000589"/>
    </source>
</evidence>
<feature type="domain" description="Pectinesterase catalytic" evidence="12">
    <location>
        <begin position="33"/>
        <end position="301"/>
    </location>
</feature>
<evidence type="ECO:0000256" key="7">
    <source>
        <dbReference type="ARBA" id="ARBA00022801"/>
    </source>
</evidence>
<evidence type="ECO:0000256" key="1">
    <source>
        <dbReference type="ARBA" id="ARBA00004613"/>
    </source>
</evidence>
<dbReference type="UniPathway" id="UPA00545">
    <property type="reaction ID" value="UER00823"/>
</dbReference>
<evidence type="ECO:0000259" key="12">
    <source>
        <dbReference type="Pfam" id="PF01095"/>
    </source>
</evidence>
<evidence type="ECO:0000256" key="4">
    <source>
        <dbReference type="ARBA" id="ARBA00013229"/>
    </source>
</evidence>
<dbReference type="OrthoDB" id="2019149at2759"/>
<dbReference type="EC" id="3.1.1.11" evidence="4 11"/>
<dbReference type="PROSITE" id="PS00503">
    <property type="entry name" value="PECTINESTERASE_2"/>
    <property type="match status" value="1"/>
</dbReference>
<dbReference type="GO" id="GO:0005576">
    <property type="term" value="C:extracellular region"/>
    <property type="evidence" value="ECO:0007669"/>
    <property type="project" value="UniProtKB-SubCell"/>
</dbReference>
<dbReference type="GO" id="GO:0030599">
    <property type="term" value="F:pectinesterase activity"/>
    <property type="evidence" value="ECO:0007669"/>
    <property type="project" value="UniProtKB-UniRule"/>
</dbReference>
<comment type="function">
    <text evidence="11">Involved in maceration and soft-rotting of plant tissue.</text>
</comment>
<comment type="subcellular location">
    <subcellularLocation>
        <location evidence="1 11">Secreted</location>
    </subcellularLocation>
</comment>